<feature type="transmembrane region" description="Helical" evidence="6">
    <location>
        <begin position="118"/>
        <end position="136"/>
    </location>
</feature>
<evidence type="ECO:0000256" key="2">
    <source>
        <dbReference type="ARBA" id="ARBA00007362"/>
    </source>
</evidence>
<dbReference type="InterPro" id="IPR050638">
    <property type="entry name" value="AA-Vitamin_Transporters"/>
</dbReference>
<evidence type="ECO:0000256" key="6">
    <source>
        <dbReference type="SAM" id="Phobius"/>
    </source>
</evidence>
<accession>A0AAW9QFE0</accession>
<feature type="transmembrane region" description="Helical" evidence="6">
    <location>
        <begin position="142"/>
        <end position="162"/>
    </location>
</feature>
<proteinExistence type="inferred from homology"/>
<dbReference type="GO" id="GO:0016020">
    <property type="term" value="C:membrane"/>
    <property type="evidence" value="ECO:0007669"/>
    <property type="project" value="UniProtKB-SubCell"/>
</dbReference>
<evidence type="ECO:0000256" key="1">
    <source>
        <dbReference type="ARBA" id="ARBA00004141"/>
    </source>
</evidence>
<feature type="transmembrane region" description="Helical" evidence="6">
    <location>
        <begin position="58"/>
        <end position="80"/>
    </location>
</feature>
<dbReference type="Proteomes" id="UP001336250">
    <property type="component" value="Unassembled WGS sequence"/>
</dbReference>
<name>A0AAW9QFE0_9BURK</name>
<reference evidence="8 9" key="1">
    <citation type="submission" date="2024-02" db="EMBL/GenBank/DDBJ databases">
        <title>Genome sequence of Aquincola sp. MAHUQ-54.</title>
        <authorList>
            <person name="Huq M.A."/>
        </authorList>
    </citation>
    <scope>NUCLEOTIDE SEQUENCE [LARGE SCALE GENOMIC DNA]</scope>
    <source>
        <strain evidence="8 9">MAHUQ-54</strain>
    </source>
</reference>
<dbReference type="SUPFAM" id="SSF103481">
    <property type="entry name" value="Multidrug resistance efflux transporter EmrE"/>
    <property type="match status" value="2"/>
</dbReference>
<organism evidence="8 9">
    <name type="scientific">Aquincola agrisoli</name>
    <dbReference type="NCBI Taxonomy" id="3119538"/>
    <lineage>
        <taxon>Bacteria</taxon>
        <taxon>Pseudomonadati</taxon>
        <taxon>Pseudomonadota</taxon>
        <taxon>Betaproteobacteria</taxon>
        <taxon>Burkholderiales</taxon>
        <taxon>Sphaerotilaceae</taxon>
        <taxon>Aquincola</taxon>
    </lineage>
</organism>
<feature type="transmembrane region" description="Helical" evidence="6">
    <location>
        <begin position="86"/>
        <end position="106"/>
    </location>
</feature>
<evidence type="ECO:0000256" key="3">
    <source>
        <dbReference type="ARBA" id="ARBA00022692"/>
    </source>
</evidence>
<feature type="transmembrane region" description="Helical" evidence="6">
    <location>
        <begin position="174"/>
        <end position="194"/>
    </location>
</feature>
<evidence type="ECO:0000313" key="8">
    <source>
        <dbReference type="EMBL" id="MEF7613775.1"/>
    </source>
</evidence>
<dbReference type="PANTHER" id="PTHR32322">
    <property type="entry name" value="INNER MEMBRANE TRANSPORTER"/>
    <property type="match status" value="1"/>
</dbReference>
<feature type="transmembrane region" description="Helical" evidence="6">
    <location>
        <begin position="29"/>
        <end position="46"/>
    </location>
</feature>
<protein>
    <submittedName>
        <fullName evidence="8">DMT family transporter</fullName>
    </submittedName>
</protein>
<feature type="transmembrane region" description="Helical" evidence="6">
    <location>
        <begin position="206"/>
        <end position="227"/>
    </location>
</feature>
<evidence type="ECO:0000256" key="4">
    <source>
        <dbReference type="ARBA" id="ARBA00022989"/>
    </source>
</evidence>
<dbReference type="EMBL" id="JAZIBG010000019">
    <property type="protein sequence ID" value="MEF7613775.1"/>
    <property type="molecule type" value="Genomic_DNA"/>
</dbReference>
<dbReference type="RefSeq" id="WP_332288712.1">
    <property type="nucleotide sequence ID" value="NZ_JAZIBG010000019.1"/>
</dbReference>
<feature type="domain" description="EamA" evidence="7">
    <location>
        <begin position="147"/>
        <end position="278"/>
    </location>
</feature>
<evidence type="ECO:0000259" key="7">
    <source>
        <dbReference type="Pfam" id="PF00892"/>
    </source>
</evidence>
<comment type="subcellular location">
    <subcellularLocation>
        <location evidence="1">Membrane</location>
        <topology evidence="1">Multi-pass membrane protein</topology>
    </subcellularLocation>
</comment>
<dbReference type="InterPro" id="IPR000620">
    <property type="entry name" value="EamA_dom"/>
</dbReference>
<keyword evidence="3 6" id="KW-0812">Transmembrane</keyword>
<sequence length="287" mass="30591">MPAVFVLIWSTGFIVARYGMPHAPALALLSWRYGLSVIAFALWIGLSRPGWPQGRAQWLHLGVTGVLMHAVYLGGVWSSVKAGASAGTVALVAGLQPVLTALWVSAMGREHRVSPRQWLGLALGLLGLLLVVWRKLGQGELTAWNLGLAIFALLGITIGTLYQKRHVAPCDVRTANFVQLLAALVVSAPLSWWLDAEPIVWHPELIGALAWSVLALTLGGSSLLYLLIQQGAATRVTSLLYLVPPCTAVMGWLLFDEALGPPVLAGLALTAIGVAMVVRAPQQAPDK</sequence>
<dbReference type="PANTHER" id="PTHR32322:SF2">
    <property type="entry name" value="EAMA DOMAIN-CONTAINING PROTEIN"/>
    <property type="match status" value="1"/>
</dbReference>
<comment type="caution">
    <text evidence="8">The sequence shown here is derived from an EMBL/GenBank/DDBJ whole genome shotgun (WGS) entry which is preliminary data.</text>
</comment>
<keyword evidence="5 6" id="KW-0472">Membrane</keyword>
<keyword evidence="9" id="KW-1185">Reference proteome</keyword>
<dbReference type="InterPro" id="IPR037185">
    <property type="entry name" value="EmrE-like"/>
</dbReference>
<keyword evidence="4 6" id="KW-1133">Transmembrane helix</keyword>
<feature type="domain" description="EamA" evidence="7">
    <location>
        <begin position="5"/>
        <end position="132"/>
    </location>
</feature>
<dbReference type="Pfam" id="PF00892">
    <property type="entry name" value="EamA"/>
    <property type="match status" value="2"/>
</dbReference>
<evidence type="ECO:0000313" key="9">
    <source>
        <dbReference type="Proteomes" id="UP001336250"/>
    </source>
</evidence>
<gene>
    <name evidence="8" type="ORF">V4F39_07610</name>
</gene>
<feature type="transmembrane region" description="Helical" evidence="6">
    <location>
        <begin position="239"/>
        <end position="255"/>
    </location>
</feature>
<dbReference type="AlphaFoldDB" id="A0AAW9QFE0"/>
<comment type="similarity">
    <text evidence="2">Belongs to the EamA transporter family.</text>
</comment>
<evidence type="ECO:0000256" key="5">
    <source>
        <dbReference type="ARBA" id="ARBA00023136"/>
    </source>
</evidence>
<feature type="transmembrane region" description="Helical" evidence="6">
    <location>
        <begin position="261"/>
        <end position="278"/>
    </location>
</feature>